<dbReference type="Gene3D" id="2.60.120.650">
    <property type="entry name" value="Cupin"/>
    <property type="match status" value="1"/>
</dbReference>
<dbReference type="InterPro" id="IPR045109">
    <property type="entry name" value="LSDs-like"/>
</dbReference>
<name>A0A438CYN0_VITVI</name>
<dbReference type="PANTHER" id="PTHR12549:SF42">
    <property type="entry name" value="LYSINE-SPECIFIC DEMETHYLASE JMJ28"/>
    <property type="match status" value="1"/>
</dbReference>
<accession>A0A438CYN0</accession>
<evidence type="ECO:0000313" key="6">
    <source>
        <dbReference type="Proteomes" id="UP000288805"/>
    </source>
</evidence>
<reference evidence="5 6" key="1">
    <citation type="journal article" date="2018" name="PLoS Genet.">
        <title>Population sequencing reveals clonal diversity and ancestral inbreeding in the grapevine cultivar Chardonnay.</title>
        <authorList>
            <person name="Roach M.J."/>
            <person name="Johnson D.L."/>
            <person name="Bohlmann J."/>
            <person name="van Vuuren H.J."/>
            <person name="Jones S.J."/>
            <person name="Pretorius I.S."/>
            <person name="Schmidt S.A."/>
            <person name="Borneman A.R."/>
        </authorList>
    </citation>
    <scope>NUCLEOTIDE SEQUENCE [LARGE SCALE GENOMIC DNA]</scope>
    <source>
        <strain evidence="6">cv. Chardonnay</strain>
        <tissue evidence="5">Leaf</tissue>
    </source>
</reference>
<dbReference type="GO" id="GO:0032259">
    <property type="term" value="P:methylation"/>
    <property type="evidence" value="ECO:0007669"/>
    <property type="project" value="UniProtKB-KW"/>
</dbReference>
<keyword evidence="5" id="KW-0489">Methyltransferase</keyword>
<dbReference type="GO" id="GO:0032454">
    <property type="term" value="F:histone H3K9 demethylase activity"/>
    <property type="evidence" value="ECO:0007669"/>
    <property type="project" value="InterPro"/>
</dbReference>
<sequence>MYKIFKCRRISDGLLAQAKASPAMSTTGNFYFILQVEIDIKQFFLGSLEGRKHTNAWQEKLKLKGWLSSHLFQEQFPAHYDEIIHSLPLQEYMNPKSGLLNLAVKLPHEYPKPDLGPCIYISYGSCEELLLADSVTRLSYESYDVVGLVLCSMLQFSSSL</sequence>
<gene>
    <name evidence="5" type="primary">JMJ25_5</name>
    <name evidence="5" type="ORF">CK203_099941</name>
</gene>
<organism evidence="5 6">
    <name type="scientific">Vitis vinifera</name>
    <name type="common">Grape</name>
    <dbReference type="NCBI Taxonomy" id="29760"/>
    <lineage>
        <taxon>Eukaryota</taxon>
        <taxon>Viridiplantae</taxon>
        <taxon>Streptophyta</taxon>
        <taxon>Embryophyta</taxon>
        <taxon>Tracheophyta</taxon>
        <taxon>Spermatophyta</taxon>
        <taxon>Magnoliopsida</taxon>
        <taxon>eudicotyledons</taxon>
        <taxon>Gunneridae</taxon>
        <taxon>Pentapetalae</taxon>
        <taxon>rosids</taxon>
        <taxon>Vitales</taxon>
        <taxon>Vitaceae</taxon>
        <taxon>Viteae</taxon>
        <taxon>Vitis</taxon>
    </lineage>
</organism>
<dbReference type="GO" id="GO:0046872">
    <property type="term" value="F:metal ion binding"/>
    <property type="evidence" value="ECO:0007669"/>
    <property type="project" value="UniProtKB-KW"/>
</dbReference>
<dbReference type="PANTHER" id="PTHR12549">
    <property type="entry name" value="JMJC DOMAIN-CONTAINING HISTONE DEMETHYLATION PROTEIN"/>
    <property type="match status" value="1"/>
</dbReference>
<dbReference type="GO" id="GO:0005634">
    <property type="term" value="C:nucleus"/>
    <property type="evidence" value="ECO:0007669"/>
    <property type="project" value="UniProtKB-SubCell"/>
</dbReference>
<keyword evidence="3" id="KW-0479">Metal-binding</keyword>
<comment type="similarity">
    <text evidence="2">Belongs to the JARID1 histone demethylase family.</text>
</comment>
<dbReference type="AlphaFoldDB" id="A0A438CYN0"/>
<evidence type="ECO:0000256" key="1">
    <source>
        <dbReference type="ARBA" id="ARBA00004123"/>
    </source>
</evidence>
<protein>
    <submittedName>
        <fullName evidence="5">Lysine-specific demethylase JMJ25</fullName>
    </submittedName>
</protein>
<evidence type="ECO:0000256" key="4">
    <source>
        <dbReference type="ARBA" id="ARBA00023242"/>
    </source>
</evidence>
<dbReference type="EMBL" id="QGNW01001903">
    <property type="protein sequence ID" value="RVW28286.1"/>
    <property type="molecule type" value="Genomic_DNA"/>
</dbReference>
<evidence type="ECO:0000256" key="2">
    <source>
        <dbReference type="ARBA" id="ARBA00006801"/>
    </source>
</evidence>
<evidence type="ECO:0000256" key="3">
    <source>
        <dbReference type="ARBA" id="ARBA00022723"/>
    </source>
</evidence>
<dbReference type="GO" id="GO:0008168">
    <property type="term" value="F:methyltransferase activity"/>
    <property type="evidence" value="ECO:0007669"/>
    <property type="project" value="UniProtKB-KW"/>
</dbReference>
<keyword evidence="5" id="KW-0808">Transferase</keyword>
<evidence type="ECO:0000313" key="5">
    <source>
        <dbReference type="EMBL" id="RVW28286.1"/>
    </source>
</evidence>
<comment type="subcellular location">
    <subcellularLocation>
        <location evidence="1">Nucleus</location>
    </subcellularLocation>
</comment>
<comment type="caution">
    <text evidence="5">The sequence shown here is derived from an EMBL/GenBank/DDBJ whole genome shotgun (WGS) entry which is preliminary data.</text>
</comment>
<proteinExistence type="inferred from homology"/>
<keyword evidence="4" id="KW-0539">Nucleus</keyword>
<dbReference type="Proteomes" id="UP000288805">
    <property type="component" value="Unassembled WGS sequence"/>
</dbReference>